<accession>A0A2M7XE54</accession>
<reference evidence="2" key="1">
    <citation type="submission" date="2017-09" db="EMBL/GenBank/DDBJ databases">
        <title>Depth-based differentiation of microbial function through sediment-hosted aquifers and enrichment of novel symbionts in the deep terrestrial subsurface.</title>
        <authorList>
            <person name="Probst A.J."/>
            <person name="Ladd B."/>
            <person name="Jarett J.K."/>
            <person name="Geller-Mcgrath D.E."/>
            <person name="Sieber C.M.K."/>
            <person name="Emerson J.B."/>
            <person name="Anantharaman K."/>
            <person name="Thomas B.C."/>
            <person name="Malmstrom R."/>
            <person name="Stieglmeier M."/>
            <person name="Klingl A."/>
            <person name="Woyke T."/>
            <person name="Ryan C.M."/>
            <person name="Banfield J.F."/>
        </authorList>
    </citation>
    <scope>NUCLEOTIDE SEQUENCE [LARGE SCALE GENOMIC DNA]</scope>
</reference>
<gene>
    <name evidence="1" type="ORF">CO173_03725</name>
</gene>
<dbReference type="Proteomes" id="UP000231263">
    <property type="component" value="Unassembled WGS sequence"/>
</dbReference>
<dbReference type="AlphaFoldDB" id="A0A2M7XE54"/>
<proteinExistence type="predicted"/>
<name>A0A2M7XE54_9BACT</name>
<evidence type="ECO:0000313" key="1">
    <source>
        <dbReference type="EMBL" id="PJA46122.1"/>
    </source>
</evidence>
<organism evidence="1 2">
    <name type="scientific">Candidatus Uhrbacteria bacterium CG_4_9_14_3_um_filter_41_35</name>
    <dbReference type="NCBI Taxonomy" id="1975034"/>
    <lineage>
        <taxon>Bacteria</taxon>
        <taxon>Candidatus Uhriibacteriota</taxon>
    </lineage>
</organism>
<dbReference type="EMBL" id="PFWT01000017">
    <property type="protein sequence ID" value="PJA46122.1"/>
    <property type="molecule type" value="Genomic_DNA"/>
</dbReference>
<protein>
    <submittedName>
        <fullName evidence="1">Uncharacterized protein</fullName>
    </submittedName>
</protein>
<sequence>MDLDNIFAIMALWVLVPELAGANIKFVSADYEDELEENELAVDIDAGGRGVKGRREADGTTHSATEKVVGAFAEPQEQENLRALVAYIDAQDAYGSTVLHFMPYLKLDNPEHRKIVLYLEDISLVGFYRALKATQAEKADQADMAMITAIAPIFQGFVTAKVFELEPEHEFKDFMDGLLEKFPAEEQGLFQSLRTLINAYDRDDSLGLEGVEIPDEIDQVSLPMIYRAYRAVYGTTNEGREKLKSIFRRFLKGHRKNALALIEAREIFRLRKGVTVLEGGRAVILDNVKNHRMTNVFAENGVRAWVYVDGNRLGAMRRVDEEARLDGERAPIARLLRECGELSEWFFHTKGFIAAFGTTKTAQKARASKVLPWDLALVLDQTLVEHDKAVARAERRTVARA</sequence>
<comment type="caution">
    <text evidence="1">The sequence shown here is derived from an EMBL/GenBank/DDBJ whole genome shotgun (WGS) entry which is preliminary data.</text>
</comment>
<evidence type="ECO:0000313" key="2">
    <source>
        <dbReference type="Proteomes" id="UP000231263"/>
    </source>
</evidence>